<evidence type="ECO:0000256" key="1">
    <source>
        <dbReference type="ARBA" id="ARBA00023002"/>
    </source>
</evidence>
<reference evidence="5" key="1">
    <citation type="submission" date="2023-07" db="EMBL/GenBank/DDBJ databases">
        <title>Conexibacter stalactiti sp. nov., isolated from stalactites in a lava cave and emended description of the genus Conexibacter.</title>
        <authorList>
            <person name="Lee S.D."/>
        </authorList>
    </citation>
    <scope>NUCLEOTIDE SEQUENCE [LARGE SCALE GENOMIC DNA]</scope>
    <source>
        <strain evidence="5">KCTC 39840</strain>
    </source>
</reference>
<dbReference type="EMBL" id="JAWSTH010000069">
    <property type="protein sequence ID" value="MDW5596911.1"/>
    <property type="molecule type" value="Genomic_DNA"/>
</dbReference>
<gene>
    <name evidence="4" type="ORF">R7226_21365</name>
</gene>
<evidence type="ECO:0000259" key="3">
    <source>
        <dbReference type="Pfam" id="PF01494"/>
    </source>
</evidence>
<evidence type="ECO:0000313" key="4">
    <source>
        <dbReference type="EMBL" id="MDW5596911.1"/>
    </source>
</evidence>
<dbReference type="InterPro" id="IPR050493">
    <property type="entry name" value="FAD-dep_Monooxygenase_BioMet"/>
</dbReference>
<feature type="domain" description="FAD-binding" evidence="3">
    <location>
        <begin position="6"/>
        <end position="338"/>
    </location>
</feature>
<proteinExistence type="predicted"/>
<accession>A0ABU4HUC5</accession>
<evidence type="ECO:0000313" key="5">
    <source>
        <dbReference type="Proteomes" id="UP001284601"/>
    </source>
</evidence>
<name>A0ABU4HUC5_9ACTN</name>
<protein>
    <submittedName>
        <fullName evidence="4">FAD-dependent monooxygenase</fullName>
    </submittedName>
</protein>
<dbReference type="InterPro" id="IPR002938">
    <property type="entry name" value="FAD-bd"/>
</dbReference>
<dbReference type="PANTHER" id="PTHR13789">
    <property type="entry name" value="MONOOXYGENASE"/>
    <property type="match status" value="1"/>
</dbReference>
<dbReference type="PRINTS" id="PR00420">
    <property type="entry name" value="RNGMNOXGNASE"/>
</dbReference>
<keyword evidence="1" id="KW-0560">Oxidoreductase</keyword>
<keyword evidence="5" id="KW-1185">Reference proteome</keyword>
<keyword evidence="2 4" id="KW-0503">Monooxygenase</keyword>
<dbReference type="Gene3D" id="3.50.50.60">
    <property type="entry name" value="FAD/NAD(P)-binding domain"/>
    <property type="match status" value="1"/>
</dbReference>
<dbReference type="Pfam" id="PF01494">
    <property type="entry name" value="FAD_binding_3"/>
    <property type="match status" value="1"/>
</dbReference>
<dbReference type="PANTHER" id="PTHR13789:SF309">
    <property type="entry name" value="PUTATIVE (AFU_ORTHOLOGUE AFUA_6G14510)-RELATED"/>
    <property type="match status" value="1"/>
</dbReference>
<sequence length="381" mass="40979">MAQASKVVVVGGGIGGLTVALALKRGGVEVEVHEKYDHLQSRATGFTIWSYAIKHLLDLGVDPDTLARLGSAIEFTEIRSRHGRLIESLPVGEVSRRLGAPTYDIQRHGLQEALIEALGAEHVKMGSEVVGIEQDADSATVVLKDGSRASGDLVIGADGAHSTLRDLVAGRHLELHYSGFSGWGALIPFTHELLPAQHHVEIWEKGSKGGVADVGGGRARWYVMHRAPAGGTSVDKQEILAHIDGWYELLAAAVEQTPEDGIVRTEAWDLAPIDSWIDGRVVLLGDAAHATTPFAAMGACMAIEDADALGRLLLSQSYETAFPAFEKERKERAEAVVKHGRTMGRVSQLQSTVALWLRDEFLAHVPPPKLAEIAEEMASGR</sequence>
<organism evidence="4 5">
    <name type="scientific">Conexibacter stalactiti</name>
    <dbReference type="NCBI Taxonomy" id="1940611"/>
    <lineage>
        <taxon>Bacteria</taxon>
        <taxon>Bacillati</taxon>
        <taxon>Actinomycetota</taxon>
        <taxon>Thermoleophilia</taxon>
        <taxon>Solirubrobacterales</taxon>
        <taxon>Conexibacteraceae</taxon>
        <taxon>Conexibacter</taxon>
    </lineage>
</organism>
<dbReference type="SUPFAM" id="SSF51905">
    <property type="entry name" value="FAD/NAD(P)-binding domain"/>
    <property type="match status" value="1"/>
</dbReference>
<dbReference type="RefSeq" id="WP_318599347.1">
    <property type="nucleotide sequence ID" value="NZ_JAWSTH010000069.1"/>
</dbReference>
<dbReference type="Proteomes" id="UP001284601">
    <property type="component" value="Unassembled WGS sequence"/>
</dbReference>
<evidence type="ECO:0000256" key="2">
    <source>
        <dbReference type="ARBA" id="ARBA00023033"/>
    </source>
</evidence>
<dbReference type="GO" id="GO:0004497">
    <property type="term" value="F:monooxygenase activity"/>
    <property type="evidence" value="ECO:0007669"/>
    <property type="project" value="UniProtKB-KW"/>
</dbReference>
<comment type="caution">
    <text evidence="4">The sequence shown here is derived from an EMBL/GenBank/DDBJ whole genome shotgun (WGS) entry which is preliminary data.</text>
</comment>
<dbReference type="InterPro" id="IPR036188">
    <property type="entry name" value="FAD/NAD-bd_sf"/>
</dbReference>